<evidence type="ECO:0000313" key="12">
    <source>
        <dbReference type="EMBL" id="PIK55450.1"/>
    </source>
</evidence>
<feature type="transmembrane region" description="Helical" evidence="10">
    <location>
        <begin position="115"/>
        <end position="135"/>
    </location>
</feature>
<dbReference type="GO" id="GO:0004989">
    <property type="term" value="F:octopamine receptor activity"/>
    <property type="evidence" value="ECO:0007669"/>
    <property type="project" value="TreeGrafter"/>
</dbReference>
<dbReference type="GO" id="GO:0071880">
    <property type="term" value="P:adenylate cyclase-activating adrenergic receptor signaling pathway"/>
    <property type="evidence" value="ECO:0007669"/>
    <property type="project" value="TreeGrafter"/>
</dbReference>
<sequence length="294" mass="32544">MESAMGYISGSSTPTYPQGNMETTEAFKLQQTNLSAFETIIIALALSIVLLTSIFGNILVCVAVATEDRLRKVGNYFLVSLAMADLLVSILVMSFATVNDLLGHWIFNRHFCTIWISFDIMFSTASILNICAISVDRYMHIKLPFKYYTWMNTKTVVAMITLVWILSALISFLPINLGWHNDYSIEVTEMPTYLVPLATHYPGDSQEYVEVDRTLSKDNTARSLFIAAVSGSNVRSHTSQFNDGVTRVISNGHDTTPSPVPPTDSPPGAVFFCTMKLNATYAVVSSLVSFFIPV</sequence>
<dbReference type="Pfam" id="PF00001">
    <property type="entry name" value="7tm_1"/>
    <property type="match status" value="1"/>
</dbReference>
<dbReference type="Proteomes" id="UP000230750">
    <property type="component" value="Unassembled WGS sequence"/>
</dbReference>
<feature type="transmembrane region" description="Helical" evidence="10">
    <location>
        <begin position="40"/>
        <end position="64"/>
    </location>
</feature>
<dbReference type="OrthoDB" id="5957871at2759"/>
<dbReference type="SUPFAM" id="SSF81321">
    <property type="entry name" value="Family A G protein-coupled receptor-like"/>
    <property type="match status" value="1"/>
</dbReference>
<evidence type="ECO:0000256" key="7">
    <source>
        <dbReference type="ARBA" id="ARBA00023170"/>
    </source>
</evidence>
<dbReference type="PROSITE" id="PS00237">
    <property type="entry name" value="G_PROTEIN_RECEP_F1_1"/>
    <property type="match status" value="1"/>
</dbReference>
<keyword evidence="3 9" id="KW-0812">Transmembrane</keyword>
<dbReference type="PANTHER" id="PTHR24248:SF187">
    <property type="entry name" value="OCTOPAMINE RECEPTOR BETA-2R"/>
    <property type="match status" value="1"/>
</dbReference>
<feature type="transmembrane region" description="Helical" evidence="10">
    <location>
        <begin position="269"/>
        <end position="292"/>
    </location>
</feature>
<gene>
    <name evidence="12" type="ORF">BSL78_07610</name>
</gene>
<name>A0A2G8L5P1_STIJA</name>
<dbReference type="Gene3D" id="1.20.1070.10">
    <property type="entry name" value="Rhodopsin 7-helix transmembrane proteins"/>
    <property type="match status" value="1"/>
</dbReference>
<keyword evidence="8 9" id="KW-0807">Transducer</keyword>
<evidence type="ECO:0000256" key="1">
    <source>
        <dbReference type="ARBA" id="ARBA00004651"/>
    </source>
</evidence>
<dbReference type="STRING" id="307972.A0A2G8L5P1"/>
<accession>A0A2G8L5P1</accession>
<evidence type="ECO:0000259" key="11">
    <source>
        <dbReference type="PROSITE" id="PS50262"/>
    </source>
</evidence>
<dbReference type="EMBL" id="MRZV01000214">
    <property type="protein sequence ID" value="PIK55450.1"/>
    <property type="molecule type" value="Genomic_DNA"/>
</dbReference>
<feature type="transmembrane region" description="Helical" evidence="10">
    <location>
        <begin position="156"/>
        <end position="175"/>
    </location>
</feature>
<dbReference type="AlphaFoldDB" id="A0A2G8L5P1"/>
<dbReference type="InterPro" id="IPR000276">
    <property type="entry name" value="GPCR_Rhodpsn"/>
</dbReference>
<evidence type="ECO:0000256" key="5">
    <source>
        <dbReference type="ARBA" id="ARBA00023040"/>
    </source>
</evidence>
<evidence type="ECO:0000256" key="9">
    <source>
        <dbReference type="RuleBase" id="RU000688"/>
    </source>
</evidence>
<evidence type="ECO:0000256" key="8">
    <source>
        <dbReference type="ARBA" id="ARBA00023224"/>
    </source>
</evidence>
<proteinExistence type="inferred from homology"/>
<keyword evidence="13" id="KW-1185">Reference proteome</keyword>
<evidence type="ECO:0000256" key="6">
    <source>
        <dbReference type="ARBA" id="ARBA00023136"/>
    </source>
</evidence>
<protein>
    <submittedName>
        <fullName evidence="12">Putative dopamine receptor 1-like</fullName>
    </submittedName>
</protein>
<comment type="caution">
    <text evidence="12">The sequence shown here is derived from an EMBL/GenBank/DDBJ whole genome shotgun (WGS) entry which is preliminary data.</text>
</comment>
<comment type="subcellular location">
    <subcellularLocation>
        <location evidence="1">Cell membrane</location>
        <topology evidence="1">Multi-pass membrane protein</topology>
    </subcellularLocation>
</comment>
<feature type="domain" description="G-protein coupled receptors family 1 profile" evidence="11">
    <location>
        <begin position="56"/>
        <end position="294"/>
    </location>
</feature>
<evidence type="ECO:0000256" key="10">
    <source>
        <dbReference type="SAM" id="Phobius"/>
    </source>
</evidence>
<reference evidence="12 13" key="1">
    <citation type="journal article" date="2017" name="PLoS Biol.">
        <title>The sea cucumber genome provides insights into morphological evolution and visceral regeneration.</title>
        <authorList>
            <person name="Zhang X."/>
            <person name="Sun L."/>
            <person name="Yuan J."/>
            <person name="Sun Y."/>
            <person name="Gao Y."/>
            <person name="Zhang L."/>
            <person name="Li S."/>
            <person name="Dai H."/>
            <person name="Hamel J.F."/>
            <person name="Liu C."/>
            <person name="Yu Y."/>
            <person name="Liu S."/>
            <person name="Lin W."/>
            <person name="Guo K."/>
            <person name="Jin S."/>
            <person name="Xu P."/>
            <person name="Storey K.B."/>
            <person name="Huan P."/>
            <person name="Zhang T."/>
            <person name="Zhou Y."/>
            <person name="Zhang J."/>
            <person name="Lin C."/>
            <person name="Li X."/>
            <person name="Xing L."/>
            <person name="Huo D."/>
            <person name="Sun M."/>
            <person name="Wang L."/>
            <person name="Mercier A."/>
            <person name="Li F."/>
            <person name="Yang H."/>
            <person name="Xiang J."/>
        </authorList>
    </citation>
    <scope>NUCLEOTIDE SEQUENCE [LARGE SCALE GENOMIC DNA]</scope>
    <source>
        <strain evidence="12">Shaxun</strain>
        <tissue evidence="12">Muscle</tissue>
    </source>
</reference>
<dbReference type="GO" id="GO:0043410">
    <property type="term" value="P:positive regulation of MAPK cascade"/>
    <property type="evidence" value="ECO:0007669"/>
    <property type="project" value="TreeGrafter"/>
</dbReference>
<dbReference type="GO" id="GO:0005886">
    <property type="term" value="C:plasma membrane"/>
    <property type="evidence" value="ECO:0007669"/>
    <property type="project" value="UniProtKB-SubCell"/>
</dbReference>
<dbReference type="PANTHER" id="PTHR24248">
    <property type="entry name" value="ADRENERGIC RECEPTOR-RELATED G-PROTEIN COUPLED RECEPTOR"/>
    <property type="match status" value="1"/>
</dbReference>
<dbReference type="PROSITE" id="PS50262">
    <property type="entry name" value="G_PROTEIN_RECEP_F1_2"/>
    <property type="match status" value="1"/>
</dbReference>
<keyword evidence="4 10" id="KW-1133">Transmembrane helix</keyword>
<feature type="transmembrane region" description="Helical" evidence="10">
    <location>
        <begin position="76"/>
        <end position="95"/>
    </location>
</feature>
<dbReference type="InterPro" id="IPR017452">
    <property type="entry name" value="GPCR_Rhodpsn_7TM"/>
</dbReference>
<keyword evidence="6 10" id="KW-0472">Membrane</keyword>
<evidence type="ECO:0000256" key="2">
    <source>
        <dbReference type="ARBA" id="ARBA00022475"/>
    </source>
</evidence>
<evidence type="ECO:0000256" key="4">
    <source>
        <dbReference type="ARBA" id="ARBA00022989"/>
    </source>
</evidence>
<organism evidence="12 13">
    <name type="scientific">Stichopus japonicus</name>
    <name type="common">Sea cucumber</name>
    <dbReference type="NCBI Taxonomy" id="307972"/>
    <lineage>
        <taxon>Eukaryota</taxon>
        <taxon>Metazoa</taxon>
        <taxon>Echinodermata</taxon>
        <taxon>Eleutherozoa</taxon>
        <taxon>Echinozoa</taxon>
        <taxon>Holothuroidea</taxon>
        <taxon>Aspidochirotacea</taxon>
        <taxon>Aspidochirotida</taxon>
        <taxon>Stichopodidae</taxon>
        <taxon>Apostichopus</taxon>
    </lineage>
</organism>
<keyword evidence="2" id="KW-1003">Cell membrane</keyword>
<evidence type="ECO:0000256" key="3">
    <source>
        <dbReference type="ARBA" id="ARBA00022692"/>
    </source>
</evidence>
<keyword evidence="7 9" id="KW-0675">Receptor</keyword>
<comment type="similarity">
    <text evidence="9">Belongs to the G-protein coupled receptor 1 family.</text>
</comment>
<dbReference type="PRINTS" id="PR00237">
    <property type="entry name" value="GPCRRHODOPSN"/>
</dbReference>
<keyword evidence="5 9" id="KW-0297">G-protein coupled receptor</keyword>
<evidence type="ECO:0000313" key="13">
    <source>
        <dbReference type="Proteomes" id="UP000230750"/>
    </source>
</evidence>